<dbReference type="Gene3D" id="1.10.238.10">
    <property type="entry name" value="EF-hand"/>
    <property type="match status" value="1"/>
</dbReference>
<dbReference type="SMART" id="SM00054">
    <property type="entry name" value="EFh"/>
    <property type="match status" value="2"/>
</dbReference>
<dbReference type="InterPro" id="IPR002048">
    <property type="entry name" value="EF_hand_dom"/>
</dbReference>
<keyword evidence="4" id="KW-1185">Reference proteome</keyword>
<sequence length="232" mass="25990">MSPPVWPFRRRGPNGRTPGSRTPPAAPTGPEPLDPLLRWKLDRWFDCLVDAPSGTGRRSTPVRLTFRDYELAATRVARAFRHRPGSREHRRLLACLRKLWRLHDREGTGALDREAFAACVARALRRERRSLVAAVNSLCCAMVDIADVDGDSLLSEREYRALLAAGFRLDSEHDLRTAYRTLDRDNSGTLEHNEVHEAFVEFFTSTDPDSPGNWLLGGPRPPHGGRGGPYGS</sequence>
<evidence type="ECO:0000313" key="3">
    <source>
        <dbReference type="EMBL" id="MDJ1138196.1"/>
    </source>
</evidence>
<comment type="caution">
    <text evidence="3">The sequence shown here is derived from an EMBL/GenBank/DDBJ whole genome shotgun (WGS) entry which is preliminary data.</text>
</comment>
<accession>A0ABT7AA12</accession>
<name>A0ABT7AA12_9ACTN</name>
<feature type="region of interest" description="Disordered" evidence="1">
    <location>
        <begin position="1"/>
        <end position="32"/>
    </location>
</feature>
<evidence type="ECO:0000259" key="2">
    <source>
        <dbReference type="PROSITE" id="PS50222"/>
    </source>
</evidence>
<gene>
    <name evidence="3" type="ORF">NMN56_040820</name>
</gene>
<dbReference type="SUPFAM" id="SSF47473">
    <property type="entry name" value="EF-hand"/>
    <property type="match status" value="1"/>
</dbReference>
<proteinExistence type="predicted"/>
<dbReference type="RefSeq" id="WP_274040886.1">
    <property type="nucleotide sequence ID" value="NZ_JANCPR020000077.1"/>
</dbReference>
<protein>
    <recommendedName>
        <fullName evidence="2">EF-hand domain-containing protein</fullName>
    </recommendedName>
</protein>
<evidence type="ECO:0000313" key="4">
    <source>
        <dbReference type="Proteomes" id="UP001214441"/>
    </source>
</evidence>
<dbReference type="Proteomes" id="UP001214441">
    <property type="component" value="Unassembled WGS sequence"/>
</dbReference>
<dbReference type="InterPro" id="IPR018247">
    <property type="entry name" value="EF_Hand_1_Ca_BS"/>
</dbReference>
<dbReference type="EMBL" id="JANCPR020000077">
    <property type="protein sequence ID" value="MDJ1138196.1"/>
    <property type="molecule type" value="Genomic_DNA"/>
</dbReference>
<dbReference type="PROSITE" id="PS50222">
    <property type="entry name" value="EF_HAND_2"/>
    <property type="match status" value="2"/>
</dbReference>
<dbReference type="PROSITE" id="PS00018">
    <property type="entry name" value="EF_HAND_1"/>
    <property type="match status" value="1"/>
</dbReference>
<feature type="region of interest" description="Disordered" evidence="1">
    <location>
        <begin position="210"/>
        <end position="232"/>
    </location>
</feature>
<feature type="domain" description="EF-hand" evidence="2">
    <location>
        <begin position="170"/>
        <end position="205"/>
    </location>
</feature>
<feature type="domain" description="EF-hand" evidence="2">
    <location>
        <begin position="91"/>
        <end position="126"/>
    </location>
</feature>
<reference evidence="3 4" key="1">
    <citation type="submission" date="2023-05" db="EMBL/GenBank/DDBJ databases">
        <title>Streptantibioticus silvisoli sp. nov., acidotolerant actinomycetes 1 from pine litter.</title>
        <authorList>
            <person name="Swiecimska M."/>
            <person name="Golinska P."/>
            <person name="Sangal V."/>
            <person name="Wachnowicz B."/>
            <person name="Goodfellow M."/>
        </authorList>
    </citation>
    <scope>NUCLEOTIDE SEQUENCE [LARGE SCALE GENOMIC DNA]</scope>
    <source>
        <strain evidence="3 4">DSM 42109</strain>
    </source>
</reference>
<organism evidence="3 4">
    <name type="scientific">Streptomyces iconiensis</name>
    <dbReference type="NCBI Taxonomy" id="1384038"/>
    <lineage>
        <taxon>Bacteria</taxon>
        <taxon>Bacillati</taxon>
        <taxon>Actinomycetota</taxon>
        <taxon>Actinomycetes</taxon>
        <taxon>Kitasatosporales</taxon>
        <taxon>Streptomycetaceae</taxon>
        <taxon>Streptomyces</taxon>
    </lineage>
</organism>
<evidence type="ECO:0000256" key="1">
    <source>
        <dbReference type="SAM" id="MobiDB-lite"/>
    </source>
</evidence>
<dbReference type="InterPro" id="IPR011992">
    <property type="entry name" value="EF-hand-dom_pair"/>
</dbReference>